<feature type="region of interest" description="Disordered" evidence="1">
    <location>
        <begin position="1"/>
        <end position="41"/>
    </location>
</feature>
<name>A0A2Z6NCJ1_TRISU</name>
<dbReference type="AlphaFoldDB" id="A0A2Z6NCJ1"/>
<evidence type="ECO:0000313" key="2">
    <source>
        <dbReference type="EMBL" id="GAU29359.1"/>
    </source>
</evidence>
<evidence type="ECO:0000256" key="1">
    <source>
        <dbReference type="SAM" id="MobiDB-lite"/>
    </source>
</evidence>
<dbReference type="Proteomes" id="UP000242715">
    <property type="component" value="Unassembled WGS sequence"/>
</dbReference>
<keyword evidence="3" id="KW-1185">Reference proteome</keyword>
<protein>
    <submittedName>
        <fullName evidence="2">Uncharacterized protein</fullName>
    </submittedName>
</protein>
<dbReference type="EMBL" id="DF973394">
    <property type="protein sequence ID" value="GAU29359.1"/>
    <property type="molecule type" value="Genomic_DNA"/>
</dbReference>
<reference evidence="3" key="1">
    <citation type="journal article" date="2017" name="Front. Plant Sci.">
        <title>Climate Clever Clovers: New Paradigm to Reduce the Environmental Footprint of Ruminants by Breeding Low Methanogenic Forages Utilizing Haplotype Variation.</title>
        <authorList>
            <person name="Kaur P."/>
            <person name="Appels R."/>
            <person name="Bayer P.E."/>
            <person name="Keeble-Gagnere G."/>
            <person name="Wang J."/>
            <person name="Hirakawa H."/>
            <person name="Shirasawa K."/>
            <person name="Vercoe P."/>
            <person name="Stefanova K."/>
            <person name="Durmic Z."/>
            <person name="Nichols P."/>
            <person name="Revell C."/>
            <person name="Isobe S.N."/>
            <person name="Edwards D."/>
            <person name="Erskine W."/>
        </authorList>
    </citation>
    <scope>NUCLEOTIDE SEQUENCE [LARGE SCALE GENOMIC DNA]</scope>
    <source>
        <strain evidence="3">cv. Daliak</strain>
    </source>
</reference>
<evidence type="ECO:0000313" key="3">
    <source>
        <dbReference type="Proteomes" id="UP000242715"/>
    </source>
</evidence>
<accession>A0A2Z6NCJ1</accession>
<organism evidence="2 3">
    <name type="scientific">Trifolium subterraneum</name>
    <name type="common">Subterranean clover</name>
    <dbReference type="NCBI Taxonomy" id="3900"/>
    <lineage>
        <taxon>Eukaryota</taxon>
        <taxon>Viridiplantae</taxon>
        <taxon>Streptophyta</taxon>
        <taxon>Embryophyta</taxon>
        <taxon>Tracheophyta</taxon>
        <taxon>Spermatophyta</taxon>
        <taxon>Magnoliopsida</taxon>
        <taxon>eudicotyledons</taxon>
        <taxon>Gunneridae</taxon>
        <taxon>Pentapetalae</taxon>
        <taxon>rosids</taxon>
        <taxon>fabids</taxon>
        <taxon>Fabales</taxon>
        <taxon>Fabaceae</taxon>
        <taxon>Papilionoideae</taxon>
        <taxon>50 kb inversion clade</taxon>
        <taxon>NPAAA clade</taxon>
        <taxon>Hologalegina</taxon>
        <taxon>IRL clade</taxon>
        <taxon>Trifolieae</taxon>
        <taxon>Trifolium</taxon>
    </lineage>
</organism>
<feature type="compositionally biased region" description="Basic and acidic residues" evidence="1">
    <location>
        <begin position="8"/>
        <end position="24"/>
    </location>
</feature>
<proteinExistence type="predicted"/>
<sequence>MNNSDATECGHSKSHDRFGDDVHGRNNKVSRKGDVTAKTGGEAGIIGCEVNVVREKD</sequence>
<gene>
    <name evidence="2" type="ORF">TSUD_31650</name>
</gene>